<accession>A0A2J6SAJ3</accession>
<dbReference type="AlphaFoldDB" id="A0A2J6SAJ3"/>
<gene>
    <name evidence="1" type="ORF">L207DRAFT_561199</name>
</gene>
<proteinExistence type="predicted"/>
<reference evidence="1 2" key="1">
    <citation type="submission" date="2016-04" db="EMBL/GenBank/DDBJ databases">
        <title>A degradative enzymes factory behind the ericoid mycorrhizal symbiosis.</title>
        <authorList>
            <consortium name="DOE Joint Genome Institute"/>
            <person name="Martino E."/>
            <person name="Morin E."/>
            <person name="Grelet G."/>
            <person name="Kuo A."/>
            <person name="Kohler A."/>
            <person name="Daghino S."/>
            <person name="Barry K."/>
            <person name="Choi C."/>
            <person name="Cichocki N."/>
            <person name="Clum A."/>
            <person name="Copeland A."/>
            <person name="Hainaut M."/>
            <person name="Haridas S."/>
            <person name="Labutti K."/>
            <person name="Lindquist E."/>
            <person name="Lipzen A."/>
            <person name="Khouja H.-R."/>
            <person name="Murat C."/>
            <person name="Ohm R."/>
            <person name="Olson A."/>
            <person name="Spatafora J."/>
            <person name="Veneault-Fourrey C."/>
            <person name="Henrissat B."/>
            <person name="Grigoriev I."/>
            <person name="Martin F."/>
            <person name="Perotto S."/>
        </authorList>
    </citation>
    <scope>NUCLEOTIDE SEQUENCE [LARGE SCALE GENOMIC DNA]</scope>
    <source>
        <strain evidence="1 2">F</strain>
    </source>
</reference>
<dbReference type="Proteomes" id="UP000235786">
    <property type="component" value="Unassembled WGS sequence"/>
</dbReference>
<keyword evidence="2" id="KW-1185">Reference proteome</keyword>
<dbReference type="EMBL" id="KZ613938">
    <property type="protein sequence ID" value="PMD47778.1"/>
    <property type="molecule type" value="Genomic_DNA"/>
</dbReference>
<evidence type="ECO:0000313" key="2">
    <source>
        <dbReference type="Proteomes" id="UP000235786"/>
    </source>
</evidence>
<dbReference type="InterPro" id="IPR036291">
    <property type="entry name" value="NAD(P)-bd_dom_sf"/>
</dbReference>
<dbReference type="PANTHER" id="PTHR14097">
    <property type="entry name" value="OXIDOREDUCTASE HTATIP2"/>
    <property type="match status" value="1"/>
</dbReference>
<protein>
    <recommendedName>
        <fullName evidence="3">NAD(P)-binding domain-containing protein</fullName>
    </recommendedName>
</protein>
<evidence type="ECO:0008006" key="3">
    <source>
        <dbReference type="Google" id="ProtNLM"/>
    </source>
</evidence>
<dbReference type="OrthoDB" id="3535423at2759"/>
<dbReference type="PANTHER" id="PTHR14097:SF9">
    <property type="entry name" value="EPIMERASE, PUTATIVE (AFU_ORTHOLOGUE AFUA_8G07320)-RELATED"/>
    <property type="match status" value="1"/>
</dbReference>
<organism evidence="1 2">
    <name type="scientific">Hyaloscypha variabilis (strain UAMH 11265 / GT02V1 / F)</name>
    <name type="common">Meliniomyces variabilis</name>
    <dbReference type="NCBI Taxonomy" id="1149755"/>
    <lineage>
        <taxon>Eukaryota</taxon>
        <taxon>Fungi</taxon>
        <taxon>Dikarya</taxon>
        <taxon>Ascomycota</taxon>
        <taxon>Pezizomycotina</taxon>
        <taxon>Leotiomycetes</taxon>
        <taxon>Helotiales</taxon>
        <taxon>Hyaloscyphaceae</taxon>
        <taxon>Hyaloscypha</taxon>
        <taxon>Hyaloscypha variabilis</taxon>
    </lineage>
</organism>
<dbReference type="SUPFAM" id="SSF51735">
    <property type="entry name" value="NAD(P)-binding Rossmann-fold domains"/>
    <property type="match status" value="1"/>
</dbReference>
<dbReference type="STRING" id="1149755.A0A2J6SAJ3"/>
<evidence type="ECO:0000313" key="1">
    <source>
        <dbReference type="EMBL" id="PMD47778.1"/>
    </source>
</evidence>
<dbReference type="Gene3D" id="3.40.50.720">
    <property type="entry name" value="NAD(P)-binding Rossmann-like Domain"/>
    <property type="match status" value="1"/>
</dbReference>
<sequence>MKIILFGASGFIGSSLLTHCLQEPSLTSLIVISRRQLPSIASLDPRIKVIVLENFPTYPESVIHELTGAKACFWAIGGLKYKPVTTSQSEVVEVIQYPLAAAKALIAASSSTSNPVNTKEKTRFLFLSGALAERNQAKSLWFIEEGRKKQGLVETKLLDLADEYSDFETVIIYAGMVLRKENRIPERVVGLSRIAIRIDELAAAMVDSAVNGVGSGTVGNKELRRKGKALLGKRVD</sequence>
<name>A0A2J6SAJ3_HYAVF</name>